<accession>A0A1E5Q0W7</accession>
<gene>
    <name evidence="2" type="ORF">BGK67_01915</name>
</gene>
<keyword evidence="1" id="KW-0472">Membrane</keyword>
<keyword evidence="3" id="KW-1185">Reference proteome</keyword>
<comment type="caution">
    <text evidence="2">The sequence shown here is derived from an EMBL/GenBank/DDBJ whole genome shotgun (WGS) entry which is preliminary data.</text>
</comment>
<name>A0A1E5Q0W7_9ACTN</name>
<dbReference type="EMBL" id="MEHK01000001">
    <property type="protein sequence ID" value="OEJ35403.1"/>
    <property type="molecule type" value="Genomic_DNA"/>
</dbReference>
<reference evidence="2 3" key="1">
    <citation type="submission" date="2016-08" db="EMBL/GenBank/DDBJ databases">
        <title>The complete genome of Streptomyces subrutilus 10-1-1.</title>
        <authorList>
            <person name="Chen X."/>
        </authorList>
    </citation>
    <scope>NUCLEOTIDE SEQUENCE [LARGE SCALE GENOMIC DNA]</scope>
    <source>
        <strain evidence="2 3">10-1-1</strain>
    </source>
</reference>
<keyword evidence="1" id="KW-1133">Transmembrane helix</keyword>
<feature type="transmembrane region" description="Helical" evidence="1">
    <location>
        <begin position="48"/>
        <end position="69"/>
    </location>
</feature>
<organism evidence="2 3">
    <name type="scientific">Streptomyces subrutilus</name>
    <dbReference type="NCBI Taxonomy" id="36818"/>
    <lineage>
        <taxon>Bacteria</taxon>
        <taxon>Bacillati</taxon>
        <taxon>Actinomycetota</taxon>
        <taxon>Actinomycetes</taxon>
        <taxon>Kitasatosporales</taxon>
        <taxon>Streptomycetaceae</taxon>
        <taxon>Streptomyces</taxon>
    </lineage>
</organism>
<dbReference type="AlphaFoldDB" id="A0A1E5Q0W7"/>
<evidence type="ECO:0000313" key="2">
    <source>
        <dbReference type="EMBL" id="OEJ35403.1"/>
    </source>
</evidence>
<evidence type="ECO:0000256" key="1">
    <source>
        <dbReference type="SAM" id="Phobius"/>
    </source>
</evidence>
<protein>
    <submittedName>
        <fullName evidence="2">Uncharacterized protein</fullName>
    </submittedName>
</protein>
<dbReference type="Proteomes" id="UP000095705">
    <property type="component" value="Unassembled WGS sequence"/>
</dbReference>
<sequence length="92" mass="10177">MAPKRETLTSLRAARQLRRARSLYLAGTALWAAAAVWAGWLQPGSRQMWVSVLLLTVFTGLLLTASMWLRRLQPTTRPTHHAAPRGAVSPTT</sequence>
<dbReference type="STRING" id="36818.BGK67_01915"/>
<keyword evidence="1" id="KW-0812">Transmembrane</keyword>
<evidence type="ECO:0000313" key="3">
    <source>
        <dbReference type="Proteomes" id="UP000095705"/>
    </source>
</evidence>
<proteinExistence type="predicted"/>
<feature type="transmembrane region" description="Helical" evidence="1">
    <location>
        <begin position="21"/>
        <end position="42"/>
    </location>
</feature>